<proteinExistence type="predicted"/>
<keyword evidence="2" id="KW-1185">Reference proteome</keyword>
<evidence type="ECO:0000313" key="1">
    <source>
        <dbReference type="EMBL" id="KAB2099009.1"/>
    </source>
</evidence>
<comment type="caution">
    <text evidence="1">The sequence shown here is derived from an EMBL/GenBank/DDBJ whole genome shotgun (WGS) entry which is preliminary data.</text>
</comment>
<reference evidence="1 2" key="1">
    <citation type="journal article" date="2019" name="bioRxiv">
        <title>Genomics, evolutionary history and diagnostics of the Alternaria alternata species group including apple and Asian pear pathotypes.</title>
        <authorList>
            <person name="Armitage A.D."/>
            <person name="Cockerton H.M."/>
            <person name="Sreenivasaprasad S."/>
            <person name="Woodhall J.W."/>
            <person name="Lane C.R."/>
            <person name="Harrison R.J."/>
            <person name="Clarkson J.P."/>
        </authorList>
    </citation>
    <scope>NUCLEOTIDE SEQUENCE [LARGE SCALE GENOMIC DNA]</scope>
    <source>
        <strain evidence="1 2">FERA 650</strain>
    </source>
</reference>
<sequence>MPKGKPKKDNPALYGGSPEPSEPSTTRYAAVHRRGGTHKVRDEHKTDSKYDNYNYKELVDQAKERGIYRKDMKKVEMAWALKHDDEEERRAEQDAVLALQRKRQEAKEEEERRAAHKQRQIEEKHERRIEKERRRQRDESVSDDTLSDADIEAQETTRNEYAREQFGQALSDESWNSTSTESSPEPPMDRDTKPDCRLRLFEWPHEQLPDTHPPRFFSFSEPKPRAIPYAPLRLTTTSSKQKLVLPGSKYPTGVDPDFCPLLSPRTRSAARNGHLIGTLRHAVVESGVDWAQRTLVQGWNAHMYFHLGSRHHNESKRLADTYRKWGLENKKVLRVKGTGEARREERAARHVQRRRNRTRLVQEVYESSLWRPGGMGYVAAYLDYWGDGGDGGKGRGTGRFGGGKRAWEREEERVLENLFFVRFLGCDVPHYHFWTRQGEWGDPCFPNPAWEAAGELDEDEQDAVKIREDAEGWKRRYRFGSKNHVEFLSSTKTRLIRVRRPSSALSFTAASSFSSPSSPVSITSATTHAERYLYNHGLTSTLSTYRARWLAKGKTTHWKTFAANLPTLWPSGNIPDVPPVESRPGACLALKIAAIDISGASGKTMFSPLTGGEAWTENDDKHWEVVEVVEGDEDREDDDDETGDGSDELGGDDVDAEEEDGELEEIGYGNDDEALYRRGSMVFAHDNMYTDPIIAWLDKVSSKFAPSTTLMNASYISDMLEVGIGLDEWEERYLQDCKNESGEACSFCCMRSGNLTAEVCHTAMKRKAGLLTVW</sequence>
<protein>
    <submittedName>
        <fullName evidence="1">Uncharacterized protein</fullName>
    </submittedName>
</protein>
<dbReference type="EMBL" id="PDWZ02000020">
    <property type="protein sequence ID" value="KAB2099009.1"/>
    <property type="molecule type" value="Genomic_DNA"/>
</dbReference>
<evidence type="ECO:0000313" key="2">
    <source>
        <dbReference type="Proteomes" id="UP000293547"/>
    </source>
</evidence>
<gene>
    <name evidence="1" type="ORF">AG0111_0g12764</name>
</gene>
<accession>A0ACB6F3K5</accession>
<dbReference type="Proteomes" id="UP000293547">
    <property type="component" value="Unassembled WGS sequence"/>
</dbReference>
<name>A0ACB6F3K5_9PLEO</name>
<organism evidence="1 2">
    <name type="scientific">Alternaria gaisen</name>
    <dbReference type="NCBI Taxonomy" id="167740"/>
    <lineage>
        <taxon>Eukaryota</taxon>
        <taxon>Fungi</taxon>
        <taxon>Dikarya</taxon>
        <taxon>Ascomycota</taxon>
        <taxon>Pezizomycotina</taxon>
        <taxon>Dothideomycetes</taxon>
        <taxon>Pleosporomycetidae</taxon>
        <taxon>Pleosporales</taxon>
        <taxon>Pleosporineae</taxon>
        <taxon>Pleosporaceae</taxon>
        <taxon>Alternaria</taxon>
        <taxon>Alternaria sect. Alternaria</taxon>
    </lineage>
</organism>